<protein>
    <submittedName>
        <fullName evidence="2">Uncharacterized protein</fullName>
    </submittedName>
</protein>
<feature type="transmembrane region" description="Helical" evidence="1">
    <location>
        <begin position="20"/>
        <end position="42"/>
    </location>
</feature>
<organism evidence="2">
    <name type="scientific">Rhizophora mucronata</name>
    <name type="common">Asiatic mangrove</name>
    <dbReference type="NCBI Taxonomy" id="61149"/>
    <lineage>
        <taxon>Eukaryota</taxon>
        <taxon>Viridiplantae</taxon>
        <taxon>Streptophyta</taxon>
        <taxon>Embryophyta</taxon>
        <taxon>Tracheophyta</taxon>
        <taxon>Spermatophyta</taxon>
        <taxon>Magnoliopsida</taxon>
        <taxon>eudicotyledons</taxon>
        <taxon>Gunneridae</taxon>
        <taxon>Pentapetalae</taxon>
        <taxon>rosids</taxon>
        <taxon>fabids</taxon>
        <taxon>Malpighiales</taxon>
        <taxon>Rhizophoraceae</taxon>
        <taxon>Rhizophora</taxon>
    </lineage>
</organism>
<reference evidence="2" key="1">
    <citation type="submission" date="2018-02" db="EMBL/GenBank/DDBJ databases">
        <title>Rhizophora mucronata_Transcriptome.</title>
        <authorList>
            <person name="Meera S.P."/>
            <person name="Sreeshan A."/>
            <person name="Augustine A."/>
        </authorList>
    </citation>
    <scope>NUCLEOTIDE SEQUENCE</scope>
    <source>
        <tissue evidence="2">Leaf</tissue>
    </source>
</reference>
<keyword evidence="1" id="KW-0812">Transmembrane</keyword>
<sequence>MHAHSPLQELFIISDDLTLFNIVSFGICFITVHIVGCLAYIVGQSPGNLIF</sequence>
<keyword evidence="1" id="KW-0472">Membrane</keyword>
<evidence type="ECO:0000256" key="1">
    <source>
        <dbReference type="SAM" id="Phobius"/>
    </source>
</evidence>
<proteinExistence type="predicted"/>
<keyword evidence="1" id="KW-1133">Transmembrane helix</keyword>
<dbReference type="EMBL" id="GGEC01000587">
    <property type="protein sequence ID" value="MBW81070.1"/>
    <property type="molecule type" value="Transcribed_RNA"/>
</dbReference>
<name>A0A2P2IIM3_RHIMU</name>
<dbReference type="AlphaFoldDB" id="A0A2P2IIM3"/>
<accession>A0A2P2IIM3</accession>
<evidence type="ECO:0000313" key="2">
    <source>
        <dbReference type="EMBL" id="MBW81070.1"/>
    </source>
</evidence>